<evidence type="ECO:0000256" key="1">
    <source>
        <dbReference type="ARBA" id="ARBA00004434"/>
    </source>
</evidence>
<dbReference type="AlphaFoldDB" id="A0A2C5XIH3"/>
<keyword evidence="4 12" id="KW-0679">Respiratory chain</keyword>
<organism evidence="13 14">
    <name type="scientific">Ophiocordyceps australis</name>
    <dbReference type="NCBI Taxonomy" id="1399860"/>
    <lineage>
        <taxon>Eukaryota</taxon>
        <taxon>Fungi</taxon>
        <taxon>Dikarya</taxon>
        <taxon>Ascomycota</taxon>
        <taxon>Pezizomycotina</taxon>
        <taxon>Sordariomycetes</taxon>
        <taxon>Hypocreomycetidae</taxon>
        <taxon>Hypocreales</taxon>
        <taxon>Ophiocordycipitaceae</taxon>
        <taxon>Ophiocordyceps</taxon>
    </lineage>
</organism>
<evidence type="ECO:0000256" key="2">
    <source>
        <dbReference type="ARBA" id="ARBA00007856"/>
    </source>
</evidence>
<dbReference type="Proteomes" id="UP000226192">
    <property type="component" value="Unassembled WGS sequence"/>
</dbReference>
<dbReference type="FunFam" id="1.20.5.260:FF:000001">
    <property type="entry name" value="Cytochrome b-c1 complex subunit 9"/>
    <property type="match status" value="1"/>
</dbReference>
<evidence type="ECO:0000256" key="12">
    <source>
        <dbReference type="RuleBase" id="RU368056"/>
    </source>
</evidence>
<dbReference type="InterPro" id="IPR036656">
    <property type="entry name" value="QCR9_sf"/>
</dbReference>
<dbReference type="SUPFAM" id="SSF81514">
    <property type="entry name" value="Subunit X (non-heme 7 kDa protein) of cytochrome bc1 complex (Ubiquinol-cytochrome c reductase)"/>
    <property type="match status" value="1"/>
</dbReference>
<keyword evidence="8 12" id="KW-1133">Transmembrane helix</keyword>
<evidence type="ECO:0000313" key="14">
    <source>
        <dbReference type="Proteomes" id="UP000226192"/>
    </source>
</evidence>
<keyword evidence="5 12" id="KW-0812">Transmembrane</keyword>
<comment type="similarity">
    <text evidence="2 12">Belongs to the UQCR10/QCR9 family.</text>
</comment>
<keyword evidence="6 12" id="KW-0999">Mitochondrion inner membrane</keyword>
<keyword evidence="9 12" id="KW-0496">Mitochondrion</keyword>
<dbReference type="InterPro" id="IPR008027">
    <property type="entry name" value="QCR9"/>
</dbReference>
<evidence type="ECO:0000256" key="7">
    <source>
        <dbReference type="ARBA" id="ARBA00022982"/>
    </source>
</evidence>
<dbReference type="Pfam" id="PF05365">
    <property type="entry name" value="UCR_UQCRX_QCR9"/>
    <property type="match status" value="1"/>
</dbReference>
<evidence type="ECO:0000256" key="9">
    <source>
        <dbReference type="ARBA" id="ARBA00023128"/>
    </source>
</evidence>
<evidence type="ECO:0000256" key="6">
    <source>
        <dbReference type="ARBA" id="ARBA00022792"/>
    </source>
</evidence>
<evidence type="ECO:0000256" key="4">
    <source>
        <dbReference type="ARBA" id="ARBA00022660"/>
    </source>
</evidence>
<proteinExistence type="inferred from homology"/>
<keyword evidence="14" id="KW-1185">Reference proteome</keyword>
<keyword evidence="3 12" id="KW-0813">Transport</keyword>
<dbReference type="OrthoDB" id="44067at2759"/>
<keyword evidence="7 12" id="KW-0249">Electron transport</keyword>
<evidence type="ECO:0000313" key="13">
    <source>
        <dbReference type="EMBL" id="PHH63818.1"/>
    </source>
</evidence>
<name>A0A2C5XIH3_9HYPO</name>
<dbReference type="EMBL" id="NJET01000042">
    <property type="protein sequence ID" value="PHH63818.1"/>
    <property type="molecule type" value="Genomic_DNA"/>
</dbReference>
<dbReference type="GO" id="GO:0045275">
    <property type="term" value="C:respiratory chain complex III"/>
    <property type="evidence" value="ECO:0007669"/>
    <property type="project" value="UniProtKB-UniRule"/>
</dbReference>
<protein>
    <recommendedName>
        <fullName evidence="11 12">Complex III subunit 9</fullName>
    </recommendedName>
</protein>
<feature type="transmembrane region" description="Helical" evidence="12">
    <location>
        <begin position="14"/>
        <end position="33"/>
    </location>
</feature>
<dbReference type="PANTHER" id="PTHR12980">
    <property type="entry name" value="UBIQUINOL-CYTOCHROME C REDUCTASE COMPLEX, SUBUNIT X"/>
    <property type="match status" value="1"/>
</dbReference>
<evidence type="ECO:0000256" key="10">
    <source>
        <dbReference type="ARBA" id="ARBA00023136"/>
    </source>
</evidence>
<dbReference type="GO" id="GO:0005743">
    <property type="term" value="C:mitochondrial inner membrane"/>
    <property type="evidence" value="ECO:0007669"/>
    <property type="project" value="UniProtKB-SubCell"/>
</dbReference>
<dbReference type="GO" id="GO:0006122">
    <property type="term" value="P:mitochondrial electron transport, ubiquinol to cytochrome c"/>
    <property type="evidence" value="ECO:0007669"/>
    <property type="project" value="UniProtKB-UniRule"/>
</dbReference>
<comment type="caution">
    <text evidence="13">The sequence shown here is derived from an EMBL/GenBank/DDBJ whole genome shotgun (WGS) entry which is preliminary data.</text>
</comment>
<evidence type="ECO:0000256" key="5">
    <source>
        <dbReference type="ARBA" id="ARBA00022692"/>
    </source>
</evidence>
<dbReference type="Gene3D" id="1.20.5.260">
    <property type="entry name" value="Cytochrome b-c1 complex subunit 9"/>
    <property type="match status" value="1"/>
</dbReference>
<dbReference type="PANTHER" id="PTHR12980:SF0">
    <property type="entry name" value="CYTOCHROME B-C1 COMPLEX SUBUNIT 9"/>
    <property type="match status" value="1"/>
</dbReference>
<gene>
    <name evidence="13" type="ORF">CDD81_5475</name>
</gene>
<reference evidence="13 14" key="1">
    <citation type="submission" date="2017-06" db="EMBL/GenBank/DDBJ databases">
        <title>Ant-infecting Ophiocordyceps genomes reveal a high diversity of potential behavioral manipulation genes and a possible major role for enterotoxins.</title>
        <authorList>
            <person name="De Bekker C."/>
            <person name="Evans H.C."/>
            <person name="Brachmann A."/>
            <person name="Hughes D.P."/>
        </authorList>
    </citation>
    <scope>NUCLEOTIDE SEQUENCE [LARGE SCALE GENOMIC DNA]</scope>
    <source>
        <strain evidence="13 14">Map64</strain>
    </source>
</reference>
<evidence type="ECO:0000256" key="8">
    <source>
        <dbReference type="ARBA" id="ARBA00022989"/>
    </source>
</evidence>
<accession>A0A2C5XIH3</accession>
<dbReference type="STRING" id="1399860.A0A2C5XIH3"/>
<keyword evidence="10 12" id="KW-0472">Membrane</keyword>
<comment type="function">
    <text evidence="12">Component of the ubiquinol-cytochrome c oxidoreductase, a multisubunit transmembrane complex that is part of the mitochondrial electron transport chain which drives oxidative phosphorylation. The complex plays an important role in the uptake of multiple carbon sources present in different host niches.</text>
</comment>
<sequence>MSLGSQVYSIFFKYNYSMLAATFAAGFAFEIGFNSSMNKLWDNYNRGRQWKDIRSRYVTGGDEDEE</sequence>
<evidence type="ECO:0000256" key="11">
    <source>
        <dbReference type="ARBA" id="ARBA00044247"/>
    </source>
</evidence>
<comment type="subunit">
    <text evidence="12">Component of the ubiquinol-cytochrome c oxidoreductase (cytochrome b-c1 complex, complex III, CIII), a multisubunit enzyme composed of 3 respiratory subunits cytochrome b, cytochrome c1 and Rieske protein, 2 core protein subunits, and additional low-molecular weight protein subunits.</text>
</comment>
<evidence type="ECO:0000256" key="3">
    <source>
        <dbReference type="ARBA" id="ARBA00022448"/>
    </source>
</evidence>
<comment type="subcellular location">
    <subcellularLocation>
        <location evidence="1 12">Mitochondrion inner membrane</location>
        <topology evidence="1 12">Single-pass membrane protein</topology>
    </subcellularLocation>
</comment>